<accession>A0ABU4SSU2</accession>
<evidence type="ECO:0000313" key="2">
    <source>
        <dbReference type="EMBL" id="MDX8028956.1"/>
    </source>
</evidence>
<comment type="caution">
    <text evidence="2">The sequence shown here is derived from an EMBL/GenBank/DDBJ whole genome shotgun (WGS) entry which is preliminary data.</text>
</comment>
<protein>
    <recommendedName>
        <fullName evidence="4">Membrane-associated oxidoreductase</fullName>
    </recommendedName>
</protein>
<name>A0ABU4SSU2_9PSEU</name>
<feature type="transmembrane region" description="Helical" evidence="1">
    <location>
        <begin position="505"/>
        <end position="526"/>
    </location>
</feature>
<evidence type="ECO:0000313" key="3">
    <source>
        <dbReference type="Proteomes" id="UP001285521"/>
    </source>
</evidence>
<organism evidence="2 3">
    <name type="scientific">Lentzea miocenica</name>
    <dbReference type="NCBI Taxonomy" id="3095431"/>
    <lineage>
        <taxon>Bacteria</taxon>
        <taxon>Bacillati</taxon>
        <taxon>Actinomycetota</taxon>
        <taxon>Actinomycetes</taxon>
        <taxon>Pseudonocardiales</taxon>
        <taxon>Pseudonocardiaceae</taxon>
        <taxon>Lentzea</taxon>
    </lineage>
</organism>
<dbReference type="EMBL" id="JAXAVW010000001">
    <property type="protein sequence ID" value="MDX8028956.1"/>
    <property type="molecule type" value="Genomic_DNA"/>
</dbReference>
<evidence type="ECO:0008006" key="4">
    <source>
        <dbReference type="Google" id="ProtNLM"/>
    </source>
</evidence>
<evidence type="ECO:0000256" key="1">
    <source>
        <dbReference type="SAM" id="Phobius"/>
    </source>
</evidence>
<keyword evidence="1" id="KW-0812">Transmembrane</keyword>
<gene>
    <name evidence="2" type="ORF">SK803_01980</name>
</gene>
<dbReference type="Proteomes" id="UP001285521">
    <property type="component" value="Unassembled WGS sequence"/>
</dbReference>
<keyword evidence="1" id="KW-1133">Transmembrane helix</keyword>
<dbReference type="RefSeq" id="WP_319963957.1">
    <property type="nucleotide sequence ID" value="NZ_JAXAVW010000001.1"/>
</dbReference>
<keyword evidence="1" id="KW-0472">Membrane</keyword>
<reference evidence="2 3" key="1">
    <citation type="submission" date="2023-11" db="EMBL/GenBank/DDBJ databases">
        <title>Lentzea sokolovensis, sp. nov., Lentzea kristufkii, sp. nov., and Lentzea miocenensis, sp. nov., rare actinobacteria from Sokolov Coal Basin, Miocene lacustrine sediment, Czech Republic.</title>
        <authorList>
            <person name="Lara A."/>
            <person name="Kotroba L."/>
            <person name="Nouioui I."/>
            <person name="Neumann-Schaal M."/>
            <person name="Mast Y."/>
            <person name="Chronakova A."/>
        </authorList>
    </citation>
    <scope>NUCLEOTIDE SEQUENCE [LARGE SCALE GENOMIC DNA]</scope>
    <source>
        <strain evidence="2 3">BCCO 10_0856</strain>
    </source>
</reference>
<keyword evidence="3" id="KW-1185">Reference proteome</keyword>
<reference evidence="2 3" key="2">
    <citation type="submission" date="2023-11" db="EMBL/GenBank/DDBJ databases">
        <authorList>
            <person name="Lara A.C."/>
            <person name="Chronakova A."/>
        </authorList>
    </citation>
    <scope>NUCLEOTIDE SEQUENCE [LARGE SCALE GENOMIC DNA]</scope>
    <source>
        <strain evidence="2 3">BCCO 10_0856</strain>
    </source>
</reference>
<sequence>MNLAEIALIQFAAGGLELDCAKLPPPSTSDGWHHVQATLVSRLLDGTFPVHHRGVRLRNARIVTSGREPLCLDRLRSDVGLRLKDCLLDCAIWASDARLPWLEVNGCELPELLADRISVAGSVYLRGLRTTTAGSMGTVRLLGADIGHNLELDGSRLHNLGVGPGLHAEGLRVGRAFRFRHGNVSTRCDTGAIQLVNARVEGDLWLDGTVVRNVRGPALNAEGLRVEGSLMLSSGFEARAMSDELATVHLMSASIGARLDLGEGRATTGLSYGRSDDDRTRTHAVLENTGGKHLTLDLKCARVNELRLPDETVCTSDQDWCGVDDKVVLVGLKYNSLSQESMRPNWPHWLSTHAEPFDSEPFQHLATIMRDAGKAGRARKVLIALEEERFRRRYRPSWGTRCWHVIKRVFTGHGYKPGRALAGLLAVVGVAVVFTLIARANGWISRPALLVEGLGGDGDGIACSTGDAIRLAADLSIPLINTSGRLRCDFEHYGLAQQIGTVAGIVLQILGWAFATLFVAGFSGAVRKI</sequence>
<proteinExistence type="predicted"/>